<dbReference type="InterPro" id="IPR016181">
    <property type="entry name" value="Acyl_CoA_acyltransferase"/>
</dbReference>
<keyword evidence="5" id="KW-1185">Reference proteome</keyword>
<dbReference type="Gene3D" id="3.40.630.30">
    <property type="match status" value="1"/>
</dbReference>
<gene>
    <name evidence="4" type="ORF">HNQ70_003346</name>
</gene>
<keyword evidence="1 4" id="KW-0808">Transferase</keyword>
<dbReference type="Proteomes" id="UP000532440">
    <property type="component" value="Unassembled WGS sequence"/>
</dbReference>
<dbReference type="PANTHER" id="PTHR43072:SF23">
    <property type="entry name" value="UPF0039 PROTEIN C11D3.02C"/>
    <property type="match status" value="1"/>
</dbReference>
<accession>A0A7W8HJX6</accession>
<organism evidence="4 5">
    <name type="scientific">Quisquiliibacterium transsilvanicum</name>
    <dbReference type="NCBI Taxonomy" id="1549638"/>
    <lineage>
        <taxon>Bacteria</taxon>
        <taxon>Pseudomonadati</taxon>
        <taxon>Pseudomonadota</taxon>
        <taxon>Betaproteobacteria</taxon>
        <taxon>Burkholderiales</taxon>
        <taxon>Burkholderiaceae</taxon>
        <taxon>Quisquiliibacterium</taxon>
    </lineage>
</organism>
<dbReference type="CDD" id="cd04301">
    <property type="entry name" value="NAT_SF"/>
    <property type="match status" value="1"/>
</dbReference>
<dbReference type="Pfam" id="PF00583">
    <property type="entry name" value="Acetyltransf_1"/>
    <property type="match status" value="1"/>
</dbReference>
<dbReference type="PANTHER" id="PTHR43072">
    <property type="entry name" value="N-ACETYLTRANSFERASE"/>
    <property type="match status" value="1"/>
</dbReference>
<sequence>MTANCCPRGITLRDGREVTLRAIVEADAAAIVQAFARLSAQSRYFRFMRYKKRLDEAALQRGVHPRPGLDFVFVATTPAADAIDIVGAAQYVQAGEPRDRTCEFAITVAEDWRDSGLGRELLTSLVDRAKSDGYAFMEGFVIAENTAMLALAQELGFKTEPVPDDATVLRVLRAL</sequence>
<protein>
    <submittedName>
        <fullName evidence="4">RimJ/RimL family protein N-acetyltransferase</fullName>
    </submittedName>
</protein>
<keyword evidence="2" id="KW-0012">Acyltransferase</keyword>
<reference evidence="4 5" key="1">
    <citation type="submission" date="2020-08" db="EMBL/GenBank/DDBJ databases">
        <title>Genomic Encyclopedia of Type Strains, Phase IV (KMG-IV): sequencing the most valuable type-strain genomes for metagenomic binning, comparative biology and taxonomic classification.</title>
        <authorList>
            <person name="Goeker M."/>
        </authorList>
    </citation>
    <scope>NUCLEOTIDE SEQUENCE [LARGE SCALE GENOMIC DNA]</scope>
    <source>
        <strain evidence="4 5">DSM 29781</strain>
    </source>
</reference>
<proteinExistence type="predicted"/>
<evidence type="ECO:0000313" key="4">
    <source>
        <dbReference type="EMBL" id="MBB5273318.1"/>
    </source>
</evidence>
<comment type="caution">
    <text evidence="4">The sequence shown here is derived from an EMBL/GenBank/DDBJ whole genome shotgun (WGS) entry which is preliminary data.</text>
</comment>
<evidence type="ECO:0000256" key="2">
    <source>
        <dbReference type="ARBA" id="ARBA00023315"/>
    </source>
</evidence>
<evidence type="ECO:0000313" key="5">
    <source>
        <dbReference type="Proteomes" id="UP000532440"/>
    </source>
</evidence>
<feature type="domain" description="N-acetyltransferase" evidence="3">
    <location>
        <begin position="18"/>
        <end position="175"/>
    </location>
</feature>
<dbReference type="PROSITE" id="PS51186">
    <property type="entry name" value="GNAT"/>
    <property type="match status" value="1"/>
</dbReference>
<evidence type="ECO:0000256" key="1">
    <source>
        <dbReference type="ARBA" id="ARBA00022679"/>
    </source>
</evidence>
<dbReference type="InterPro" id="IPR000182">
    <property type="entry name" value="GNAT_dom"/>
</dbReference>
<dbReference type="GO" id="GO:0016747">
    <property type="term" value="F:acyltransferase activity, transferring groups other than amino-acyl groups"/>
    <property type="evidence" value="ECO:0007669"/>
    <property type="project" value="InterPro"/>
</dbReference>
<evidence type="ECO:0000259" key="3">
    <source>
        <dbReference type="PROSITE" id="PS51186"/>
    </source>
</evidence>
<dbReference type="EMBL" id="JACHGB010000006">
    <property type="protein sequence ID" value="MBB5273318.1"/>
    <property type="molecule type" value="Genomic_DNA"/>
</dbReference>
<name>A0A7W8HJX6_9BURK</name>
<dbReference type="AlphaFoldDB" id="A0A7W8HJX6"/>
<dbReference type="SUPFAM" id="SSF55729">
    <property type="entry name" value="Acyl-CoA N-acyltransferases (Nat)"/>
    <property type="match status" value="1"/>
</dbReference>
<dbReference type="RefSeq" id="WP_183969747.1">
    <property type="nucleotide sequence ID" value="NZ_BAABEW010000024.1"/>
</dbReference>